<name>A0A0S2KCJ0_9GAMM</name>
<dbReference type="STRING" id="1249552.PS2015_1355"/>
<dbReference type="Gene3D" id="3.90.1300.10">
    <property type="entry name" value="Amidase signature (AS) domain"/>
    <property type="match status" value="1"/>
</dbReference>
<protein>
    <submittedName>
        <fullName evidence="3">Amidase</fullName>
    </submittedName>
</protein>
<dbReference type="OrthoDB" id="9811471at2"/>
<comment type="similarity">
    <text evidence="1">Belongs to the amidase family.</text>
</comment>
<dbReference type="InterPro" id="IPR023631">
    <property type="entry name" value="Amidase_dom"/>
</dbReference>
<feature type="domain" description="Amidase" evidence="2">
    <location>
        <begin position="28"/>
        <end position="457"/>
    </location>
</feature>
<accession>A0A0S2KCJ0</accession>
<evidence type="ECO:0000313" key="4">
    <source>
        <dbReference type="Proteomes" id="UP000065641"/>
    </source>
</evidence>
<dbReference type="EMBL" id="CP013189">
    <property type="protein sequence ID" value="ALO46012.1"/>
    <property type="molecule type" value="Genomic_DNA"/>
</dbReference>
<dbReference type="SUPFAM" id="SSF75304">
    <property type="entry name" value="Amidase signature (AS) enzymes"/>
    <property type="match status" value="1"/>
</dbReference>
<dbReference type="KEGG" id="pspi:PS2015_1355"/>
<dbReference type="Pfam" id="PF01425">
    <property type="entry name" value="Amidase"/>
    <property type="match status" value="1"/>
</dbReference>
<dbReference type="InterPro" id="IPR000120">
    <property type="entry name" value="Amidase"/>
</dbReference>
<dbReference type="Proteomes" id="UP000065641">
    <property type="component" value="Chromosome"/>
</dbReference>
<sequence length="473" mass="50801">MLNAEEFQKHDAVGLAELRASSQVSAVELLQSALQLADKLNPALNAIVYRDDEAALKTARRLDKDDEHGRLTGVPFLIKEVNAVAGWPHTRSMTLYRKQISETDSRVVQRYRSGGLVPFGSTNTPELCLTISTEHSLFGPCKNPHSHGHSAGGSSGGAAAAVAAGIVPAADASDGGGSIRVPAACCGLIGLKPSRGLTVVEPDMGSAWSGMSVSHVVTRSVRDSAAFLDLLKLDRADLFALPAADTPFFDHYERATGPLKIAFQTQSPDGSPLHPDCLQAAELAARQCESLGHHVEPVTLPINYQEIGQAMSTLIGIHVAQIVRPGLEQQELELDQANLSESARRMATRGFKSSAMDYLQALDVLKRTERQMAAFHQQYNLILSPVLTQPPVELGWLDMNSPDIREYARRYAAYSPFTALFNGTGQPSISLPLHKSESGLPIGVMFSAAWGQDLQLLQLANSLTPELVAVAAS</sequence>
<evidence type="ECO:0000256" key="1">
    <source>
        <dbReference type="ARBA" id="ARBA00009199"/>
    </source>
</evidence>
<dbReference type="RefSeq" id="WP_058021498.1">
    <property type="nucleotide sequence ID" value="NZ_CP013189.1"/>
</dbReference>
<dbReference type="InterPro" id="IPR036928">
    <property type="entry name" value="AS_sf"/>
</dbReference>
<dbReference type="PANTHER" id="PTHR11895:SF7">
    <property type="entry name" value="GLUTAMYL-TRNA(GLN) AMIDOTRANSFERASE SUBUNIT A, MITOCHONDRIAL"/>
    <property type="match status" value="1"/>
</dbReference>
<evidence type="ECO:0000313" key="3">
    <source>
        <dbReference type="EMBL" id="ALO46012.1"/>
    </source>
</evidence>
<gene>
    <name evidence="3" type="ORF">PS2015_1355</name>
</gene>
<dbReference type="InterPro" id="IPR020556">
    <property type="entry name" value="Amidase_CS"/>
</dbReference>
<organism evidence="3 4">
    <name type="scientific">Pseudohongiella spirulinae</name>
    <dbReference type="NCBI Taxonomy" id="1249552"/>
    <lineage>
        <taxon>Bacteria</taxon>
        <taxon>Pseudomonadati</taxon>
        <taxon>Pseudomonadota</taxon>
        <taxon>Gammaproteobacteria</taxon>
        <taxon>Pseudomonadales</taxon>
        <taxon>Pseudohongiellaceae</taxon>
        <taxon>Pseudohongiella</taxon>
    </lineage>
</organism>
<dbReference type="PROSITE" id="PS00571">
    <property type="entry name" value="AMIDASES"/>
    <property type="match status" value="1"/>
</dbReference>
<dbReference type="PANTHER" id="PTHR11895">
    <property type="entry name" value="TRANSAMIDASE"/>
    <property type="match status" value="1"/>
</dbReference>
<reference evidence="3 4" key="1">
    <citation type="submission" date="2015-11" db="EMBL/GenBank/DDBJ databases">
        <authorList>
            <person name="Zhang Y."/>
            <person name="Guo Z."/>
        </authorList>
    </citation>
    <scope>NUCLEOTIDE SEQUENCE [LARGE SCALE GENOMIC DNA]</scope>
    <source>
        <strain evidence="3 4">KCTC 32221</strain>
    </source>
</reference>
<proteinExistence type="inferred from homology"/>
<evidence type="ECO:0000259" key="2">
    <source>
        <dbReference type="Pfam" id="PF01425"/>
    </source>
</evidence>
<dbReference type="GO" id="GO:0003824">
    <property type="term" value="F:catalytic activity"/>
    <property type="evidence" value="ECO:0007669"/>
    <property type="project" value="InterPro"/>
</dbReference>
<keyword evidence="4" id="KW-1185">Reference proteome</keyword>
<dbReference type="AlphaFoldDB" id="A0A0S2KCJ0"/>